<name>A0ABR1Y300_9PEZI</name>
<feature type="region of interest" description="Disordered" evidence="1">
    <location>
        <begin position="1"/>
        <end position="27"/>
    </location>
</feature>
<evidence type="ECO:0000313" key="2">
    <source>
        <dbReference type="EMBL" id="KAK8175417.1"/>
    </source>
</evidence>
<organism evidence="2 3">
    <name type="scientific">Phyllosticta citrichinensis</name>
    <dbReference type="NCBI Taxonomy" id="1130410"/>
    <lineage>
        <taxon>Eukaryota</taxon>
        <taxon>Fungi</taxon>
        <taxon>Dikarya</taxon>
        <taxon>Ascomycota</taxon>
        <taxon>Pezizomycotina</taxon>
        <taxon>Dothideomycetes</taxon>
        <taxon>Dothideomycetes incertae sedis</taxon>
        <taxon>Botryosphaeriales</taxon>
        <taxon>Phyllostictaceae</taxon>
        <taxon>Phyllosticta</taxon>
    </lineage>
</organism>
<accession>A0ABR1Y300</accession>
<sequence length="298" mass="32758">MAKVAQSLAENSSITHHKVTSHKGSERKDIVSTMAGTCEQRANVAAQRLILSLMGLLAELPCMASKPAHSHDIPTPKTYCSHRFHAQTPFRLSTPLPFVAVVQTAYTKRTTDDQNILEEHSQDRPTTTTGWSCHMPHGPCKTADQVCGYLQSNSIGYIPFLNPLMTAASIRSASSISALLAHSSTYSRDPRAWVGGLHMFPLELDFPDCYCLARCHHFTIVELAAGKPHAGQRRESVARRDHLACTTSPRNSFKCTEKTAEHFERAKLDMNVLGFLQTRPGPLISSWPPPSGETISAV</sequence>
<comment type="caution">
    <text evidence="2">The sequence shown here is derived from an EMBL/GenBank/DDBJ whole genome shotgun (WGS) entry which is preliminary data.</text>
</comment>
<evidence type="ECO:0000256" key="1">
    <source>
        <dbReference type="SAM" id="MobiDB-lite"/>
    </source>
</evidence>
<dbReference type="EMBL" id="JBBWUH010000002">
    <property type="protein sequence ID" value="KAK8175417.1"/>
    <property type="molecule type" value="Genomic_DNA"/>
</dbReference>
<reference evidence="2 3" key="1">
    <citation type="journal article" date="2022" name="G3 (Bethesda)">
        <title>Enemy or ally: a genomic approach to elucidate the lifestyle of Phyllosticta citrichinaensis.</title>
        <authorList>
            <person name="Buijs V.A."/>
            <person name="Groenewald J.Z."/>
            <person name="Haridas S."/>
            <person name="LaButti K.M."/>
            <person name="Lipzen A."/>
            <person name="Martin F.M."/>
            <person name="Barry K."/>
            <person name="Grigoriev I.V."/>
            <person name="Crous P.W."/>
            <person name="Seidl M.F."/>
        </authorList>
    </citation>
    <scope>NUCLEOTIDE SEQUENCE [LARGE SCALE GENOMIC DNA]</scope>
    <source>
        <strain evidence="2 3">CBS 129764</strain>
    </source>
</reference>
<keyword evidence="3" id="KW-1185">Reference proteome</keyword>
<gene>
    <name evidence="2" type="ORF">IWX90DRAFT_109212</name>
</gene>
<evidence type="ECO:0000313" key="3">
    <source>
        <dbReference type="Proteomes" id="UP001456524"/>
    </source>
</evidence>
<protein>
    <submittedName>
        <fullName evidence="2">Uncharacterized protein</fullName>
    </submittedName>
</protein>
<dbReference type="Proteomes" id="UP001456524">
    <property type="component" value="Unassembled WGS sequence"/>
</dbReference>
<proteinExistence type="predicted"/>